<organism evidence="1 2">
    <name type="scientific">Gottfriedia acidiceleris</name>
    <dbReference type="NCBI Taxonomy" id="371036"/>
    <lineage>
        <taxon>Bacteria</taxon>
        <taxon>Bacillati</taxon>
        <taxon>Bacillota</taxon>
        <taxon>Bacilli</taxon>
        <taxon>Bacillales</taxon>
        <taxon>Bacillaceae</taxon>
        <taxon>Gottfriedia</taxon>
    </lineage>
</organism>
<sequence length="425" mass="48657">MNAEDTVITLLGSSGGVAKAVISIFNKAYMNENDPIHYFIKNSKIHLIDIKQKDKNYYENIAPNLKNNMILHEIDLNHIPLFKKHLQETQTSIVVDVSWADTAEILGCCNELGVKYIDTALENTFIDENEELFSGFQLMERFRVFDEKKPSFKNTSAIIGSGMNPGVVQWMAIDLMNQYPDEKPLACYIVEHDTSFYENPNLAKKNTVYTTWSPECFLEEAISSYPMFMAQHTPIFLDHDVYSVEFKVTLGEKVFYGSLMPHEEVYTLGSLFNVESGFLYRVNENTTNLIRDNLEDVDVIWDFDQILLDPSYAPLIGEDLVGVLLVYEDKERFVYNVMNNKDAYANYGINATYLQVACGIYAGVASLLLDSLKKGTYYVDELLLNTDSMYGSYLKFHMPHFVYGQNEKSDGLLLQRMKPYEDSDI</sequence>
<reference evidence="1 2" key="1">
    <citation type="submission" date="2022-04" db="EMBL/GenBank/DDBJ databases">
        <title>Mechanism of arsenic methylation and mitigation arsenic toxicity by Bacillus sp. LH14 from an Arsenic-Contaminated Paddy Soil.</title>
        <authorList>
            <person name="Wang D."/>
        </authorList>
    </citation>
    <scope>NUCLEOTIDE SEQUENCE [LARGE SCALE GENOMIC DNA]</scope>
    <source>
        <strain evidence="1 2">LH14</strain>
    </source>
</reference>
<dbReference type="Proteomes" id="UP000830639">
    <property type="component" value="Chromosome"/>
</dbReference>
<protein>
    <submittedName>
        <fullName evidence="1">S-adenosylmethionine decarboxylase related protein</fullName>
    </submittedName>
</protein>
<name>A0ABY4JT37_9BACI</name>
<evidence type="ECO:0000313" key="1">
    <source>
        <dbReference type="EMBL" id="UPM55490.1"/>
    </source>
</evidence>
<dbReference type="InterPro" id="IPR023181">
    <property type="entry name" value="Homospermid_syn-like_C"/>
</dbReference>
<gene>
    <name evidence="1" type="ORF">MY490_06540</name>
</gene>
<proteinExistence type="predicted"/>
<accession>A0ABY4JT37</accession>
<evidence type="ECO:0000313" key="2">
    <source>
        <dbReference type="Proteomes" id="UP000830639"/>
    </source>
</evidence>
<keyword evidence="2" id="KW-1185">Reference proteome</keyword>
<dbReference type="EMBL" id="CP096034">
    <property type="protein sequence ID" value="UPM55490.1"/>
    <property type="molecule type" value="Genomic_DNA"/>
</dbReference>
<dbReference type="Gene3D" id="3.40.50.720">
    <property type="entry name" value="NAD(P)-binding Rossmann-like Domain"/>
    <property type="match status" value="1"/>
</dbReference>
<dbReference type="Gene3D" id="3.30.360.30">
    <property type="entry name" value="homospermidine synthase like"/>
    <property type="match status" value="1"/>
</dbReference>
<dbReference type="RefSeq" id="WP_248268501.1">
    <property type="nucleotide sequence ID" value="NZ_CP096034.1"/>
</dbReference>